<name>A0A8C9JMR1_PANTA</name>
<dbReference type="GeneTree" id="ENSGT00940000164065"/>
<dbReference type="InterPro" id="IPR036443">
    <property type="entry name" value="Znf_RanBP2_sf"/>
</dbReference>
<dbReference type="Gene3D" id="2.30.29.30">
    <property type="entry name" value="Pleckstrin-homology domain (PH domain)/Phosphotyrosine-binding domain (PTB)"/>
    <property type="match status" value="3"/>
</dbReference>
<organism evidence="8 9">
    <name type="scientific">Panthera tigris altaica</name>
    <name type="common">Siberian tiger</name>
    <dbReference type="NCBI Taxonomy" id="74533"/>
    <lineage>
        <taxon>Eukaryota</taxon>
        <taxon>Metazoa</taxon>
        <taxon>Chordata</taxon>
        <taxon>Craniata</taxon>
        <taxon>Vertebrata</taxon>
        <taxon>Euteleostomi</taxon>
        <taxon>Mammalia</taxon>
        <taxon>Eutheria</taxon>
        <taxon>Laurasiatheria</taxon>
        <taxon>Carnivora</taxon>
        <taxon>Feliformia</taxon>
        <taxon>Felidae</taxon>
        <taxon>Pantherinae</taxon>
        <taxon>Panthera</taxon>
    </lineage>
</organism>
<dbReference type="FunFam" id="2.30.29.30:FF:000018">
    <property type="entry name" value="E3 SUMO-protein ligase RanBP2"/>
    <property type="match status" value="2"/>
</dbReference>
<evidence type="ECO:0000256" key="3">
    <source>
        <dbReference type="ARBA" id="ARBA00022833"/>
    </source>
</evidence>
<evidence type="ECO:0000259" key="6">
    <source>
        <dbReference type="PROSITE" id="PS50196"/>
    </source>
</evidence>
<evidence type="ECO:0000256" key="4">
    <source>
        <dbReference type="PROSITE-ProRule" id="PRU00322"/>
    </source>
</evidence>
<feature type="region of interest" description="Disordered" evidence="5">
    <location>
        <begin position="589"/>
        <end position="623"/>
    </location>
</feature>
<dbReference type="SUPFAM" id="SSF90209">
    <property type="entry name" value="Ran binding protein zinc finger-like"/>
    <property type="match status" value="1"/>
</dbReference>
<dbReference type="PROSITE" id="PS50199">
    <property type="entry name" value="ZF_RANBP2_2"/>
    <property type="match status" value="1"/>
</dbReference>
<dbReference type="GO" id="GO:0005096">
    <property type="term" value="F:GTPase activator activity"/>
    <property type="evidence" value="ECO:0007669"/>
    <property type="project" value="TreeGrafter"/>
</dbReference>
<dbReference type="Gene3D" id="4.10.1060.10">
    <property type="entry name" value="Zinc finger, RanBP2-type"/>
    <property type="match status" value="1"/>
</dbReference>
<dbReference type="SMART" id="SM00160">
    <property type="entry name" value="RanBD"/>
    <property type="match status" value="2"/>
</dbReference>
<proteinExistence type="predicted"/>
<feature type="compositionally biased region" description="Polar residues" evidence="5">
    <location>
        <begin position="522"/>
        <end position="536"/>
    </location>
</feature>
<feature type="compositionally biased region" description="Low complexity" evidence="5">
    <location>
        <begin position="589"/>
        <end position="600"/>
    </location>
</feature>
<evidence type="ECO:0000259" key="7">
    <source>
        <dbReference type="PROSITE" id="PS50199"/>
    </source>
</evidence>
<dbReference type="CDD" id="cd14685">
    <property type="entry name" value="RanBD3_RanBP2-like"/>
    <property type="match status" value="1"/>
</dbReference>
<dbReference type="GO" id="GO:0008270">
    <property type="term" value="F:zinc ion binding"/>
    <property type="evidence" value="ECO:0007669"/>
    <property type="project" value="UniProtKB-KW"/>
</dbReference>
<dbReference type="FunFam" id="4.10.1060.10:FF:000003">
    <property type="entry name" value="E3 SUMO-protein ligase RanBP2"/>
    <property type="match status" value="1"/>
</dbReference>
<reference evidence="8" key="1">
    <citation type="submission" date="2025-08" db="UniProtKB">
        <authorList>
            <consortium name="Ensembl"/>
        </authorList>
    </citation>
    <scope>IDENTIFICATION</scope>
</reference>
<dbReference type="Pfam" id="PF00641">
    <property type="entry name" value="Zn_ribbon_RanBP"/>
    <property type="match status" value="1"/>
</dbReference>
<dbReference type="GO" id="GO:0005643">
    <property type="term" value="C:nuclear pore"/>
    <property type="evidence" value="ECO:0007669"/>
    <property type="project" value="TreeGrafter"/>
</dbReference>
<evidence type="ECO:0000313" key="8">
    <source>
        <dbReference type="Ensembl" id="ENSPTIP00000007107.1"/>
    </source>
</evidence>
<accession>A0A8C9JMR1</accession>
<dbReference type="PROSITE" id="PS01358">
    <property type="entry name" value="ZF_RANBP2_1"/>
    <property type="match status" value="1"/>
</dbReference>
<reference evidence="8" key="2">
    <citation type="submission" date="2025-09" db="UniProtKB">
        <authorList>
            <consortium name="Ensembl"/>
        </authorList>
    </citation>
    <scope>IDENTIFICATION</scope>
</reference>
<dbReference type="InterPro" id="IPR011993">
    <property type="entry name" value="PH-like_dom_sf"/>
</dbReference>
<dbReference type="SUPFAM" id="SSF50729">
    <property type="entry name" value="PH domain-like"/>
    <property type="match status" value="3"/>
</dbReference>
<dbReference type="PANTHER" id="PTHR23138">
    <property type="entry name" value="RAN BINDING PROTEIN"/>
    <property type="match status" value="1"/>
</dbReference>
<feature type="compositionally biased region" description="Acidic residues" evidence="5">
    <location>
        <begin position="609"/>
        <end position="621"/>
    </location>
</feature>
<dbReference type="InterPro" id="IPR000156">
    <property type="entry name" value="Ran_bind_dom"/>
</dbReference>
<dbReference type="CDD" id="cd13177">
    <property type="entry name" value="RanBD2_RanBP2-like"/>
    <property type="match status" value="1"/>
</dbReference>
<keyword evidence="3" id="KW-0862">Zinc</keyword>
<keyword evidence="2 4" id="KW-0863">Zinc-finger</keyword>
<sequence length="764" mass="85003">MKLTPNAGSDRSFVWHALDYADELPKPEQLAIRFKTPEEAALFKCKFEEAQSILKALGANVASTTNQTLRITKEPTSHDKDISPKSGFEGMFTKKEGQWDCSVCSVQNESSSLKCVACNSSKPTHKHIAEAPSAFILGSKTKLNDSSGSQVGTGFKSNFSEKAFKFGTTEQGFKFGHVDQESTPSFTFQGSSNTDPKSTKEGFSFSVPVSADGFKFGIQEPGNQEKKNEKPLENDTGVQAQDISNQKNGNGVVFGQTGSTFTFADLAKSTSGEGFQFGKKDPNFKGFSGAGEKLFSSQSSKMADKADTSADLEKDDDAYRTEDSDDIHFEPVVQMPEKVELVTGEEDEKVLYSQRVKLFRFDAEISQWKERGLGNLKILKNEVNGKLRMLMRREQVLKVCANHWITTTMNLKPLSGSDRAWMWLASDFSDGDAKLEQLAAKFKTPELAEEFKQKFEECQRLLLDIPLQTPHKLVDTGRAAKLIQRAEEMKSGLKDFKTFLTNDQTKVTDGENESSEGGAATASDTTNKPNPENTGPTLEWDNYDLREDALDDSVSSSSVHASPLASSPVRKNLFRFGESTTGFNFSFKSALSPSKSPAKLNQSGTSVGTDEESDVTQEEERDGQYFEPVVPLPDLVEVSSGEENEQVVFSHRAKLYRYDKDVGQWKERGIGDIKILQNYDNKQVRIVMRRDQVLKLCANHRITPDMTLQNMKGTERVWVWTACDFADGERKVEHLAVRFKLQDVADSFKKIFDEAKIGKYEIGG</sequence>
<dbReference type="GO" id="GO:0005737">
    <property type="term" value="C:cytoplasm"/>
    <property type="evidence" value="ECO:0007669"/>
    <property type="project" value="TreeGrafter"/>
</dbReference>
<evidence type="ECO:0000256" key="5">
    <source>
        <dbReference type="SAM" id="MobiDB-lite"/>
    </source>
</evidence>
<keyword evidence="9" id="KW-1185">Reference proteome</keyword>
<dbReference type="AlphaFoldDB" id="A0A8C9JMR1"/>
<dbReference type="PANTHER" id="PTHR23138:SF87">
    <property type="entry name" value="E3 SUMO-PROTEIN LIGASE RANBP2"/>
    <property type="match status" value="1"/>
</dbReference>
<feature type="domain" description="RanBD1" evidence="6">
    <location>
        <begin position="1"/>
        <end position="56"/>
    </location>
</feature>
<feature type="region of interest" description="Disordered" evidence="5">
    <location>
        <begin position="504"/>
        <end position="540"/>
    </location>
</feature>
<feature type="domain" description="RanBP2-type" evidence="7">
    <location>
        <begin position="95"/>
        <end position="124"/>
    </location>
</feature>
<dbReference type="InterPro" id="IPR045255">
    <property type="entry name" value="RanBP1-like"/>
</dbReference>
<dbReference type="Pfam" id="PF00638">
    <property type="entry name" value="Ran_BP1"/>
    <property type="match status" value="3"/>
</dbReference>
<evidence type="ECO:0000256" key="1">
    <source>
        <dbReference type="ARBA" id="ARBA00022723"/>
    </source>
</evidence>
<feature type="domain" description="RanBD1" evidence="6">
    <location>
        <begin position="328"/>
        <end position="464"/>
    </location>
</feature>
<feature type="compositionally biased region" description="Basic and acidic residues" evidence="5">
    <location>
        <begin position="302"/>
        <end position="324"/>
    </location>
</feature>
<feature type="domain" description="RanBD1" evidence="6">
    <location>
        <begin position="625"/>
        <end position="756"/>
    </location>
</feature>
<feature type="region of interest" description="Disordered" evidence="5">
    <location>
        <begin position="298"/>
        <end position="324"/>
    </location>
</feature>
<evidence type="ECO:0008006" key="10">
    <source>
        <dbReference type="Google" id="ProtNLM"/>
    </source>
</evidence>
<evidence type="ECO:0000256" key="2">
    <source>
        <dbReference type="ARBA" id="ARBA00022771"/>
    </source>
</evidence>
<dbReference type="PROSITE" id="PS50196">
    <property type="entry name" value="RANBD1"/>
    <property type="match status" value="3"/>
</dbReference>
<dbReference type="Ensembl" id="ENSPTIT00000010944.1">
    <property type="protein sequence ID" value="ENSPTIP00000007107.1"/>
    <property type="gene ID" value="ENSPTIG00000008846.1"/>
</dbReference>
<dbReference type="SMART" id="SM00547">
    <property type="entry name" value="ZnF_RBZ"/>
    <property type="match status" value="1"/>
</dbReference>
<evidence type="ECO:0000313" key="9">
    <source>
        <dbReference type="Proteomes" id="UP000675900"/>
    </source>
</evidence>
<protein>
    <recommendedName>
        <fullName evidence="10">E3 SUMO-protein ligase RanBP2</fullName>
    </recommendedName>
</protein>
<dbReference type="Proteomes" id="UP000675900">
    <property type="component" value="Unassembled WGS sequence"/>
</dbReference>
<dbReference type="InterPro" id="IPR001876">
    <property type="entry name" value="Znf_RanBP2"/>
</dbReference>
<keyword evidence="1" id="KW-0479">Metal-binding</keyword>